<dbReference type="GO" id="GO:0009002">
    <property type="term" value="F:serine-type D-Ala-D-Ala carboxypeptidase activity"/>
    <property type="evidence" value="ECO:0007669"/>
    <property type="project" value="UniProtKB-EC"/>
</dbReference>
<dbReference type="PANTHER" id="PTHR30023:SF0">
    <property type="entry name" value="PENICILLIN-SENSITIVE CARBOXYPEPTIDASE A"/>
    <property type="match status" value="1"/>
</dbReference>
<proteinExistence type="inferred from homology"/>
<evidence type="ECO:0000256" key="2">
    <source>
        <dbReference type="ARBA" id="ARBA00022801"/>
    </source>
</evidence>
<keyword evidence="4" id="KW-0472">Membrane</keyword>
<dbReference type="Proteomes" id="UP000462152">
    <property type="component" value="Unassembled WGS sequence"/>
</dbReference>
<feature type="region of interest" description="Disordered" evidence="3">
    <location>
        <begin position="291"/>
        <end position="313"/>
    </location>
</feature>
<dbReference type="NCBIfam" id="TIGR00666">
    <property type="entry name" value="PBP4"/>
    <property type="match status" value="1"/>
</dbReference>
<dbReference type="EMBL" id="WOGT01000002">
    <property type="protein sequence ID" value="MUN54440.1"/>
    <property type="molecule type" value="Genomic_DNA"/>
</dbReference>
<dbReference type="Pfam" id="PF02113">
    <property type="entry name" value="Peptidase_S13"/>
    <property type="match status" value="2"/>
</dbReference>
<dbReference type="SUPFAM" id="SSF56601">
    <property type="entry name" value="beta-lactamase/transpeptidase-like"/>
    <property type="match status" value="1"/>
</dbReference>
<reference evidence="5 6" key="1">
    <citation type="submission" date="2019-12" db="EMBL/GenBank/DDBJ databases">
        <authorList>
            <person name="Li J."/>
            <person name="Shi Y."/>
            <person name="Xu G."/>
            <person name="Xiao D."/>
            <person name="Ran X."/>
        </authorList>
    </citation>
    <scope>NUCLEOTIDE SEQUENCE [LARGE SCALE GENOMIC DNA]</scope>
    <source>
        <strain evidence="5 6">JCM 15915</strain>
    </source>
</reference>
<evidence type="ECO:0000256" key="1">
    <source>
        <dbReference type="ARBA" id="ARBA00006096"/>
    </source>
</evidence>
<evidence type="ECO:0000313" key="5">
    <source>
        <dbReference type="EMBL" id="MUN54440.1"/>
    </source>
</evidence>
<dbReference type="EC" id="3.4.16.4" evidence="5"/>
<sequence length="493" mass="50833">MSTRHPKPPERSKTSDKSENSGRPKSRGWWVATGILAAGCLGVGAWLVPTAAGQWGMLTGADQPNVMDSASTAENPVKNLPDDAARPAPADLAGPLGAAAGKLNGGGTMSSQVVDVSSGDVLYSDDAAHPVTPASNLKLLTQFTLLSHTDPNSRYETNSYLSQDSKSVNLVAGGDTMISDGESDENSVLGHAGMRTLAEQTVDRLKNQGVSGELPVNLDASMYSGEATNPAWDSADIDAGYVTGISPIALWDHHTQRPSDGEDVSHRPDNAGEEALDQYVKALNELGADQGISFTAGTGSTTSGDQGEDRKLGSVESATVLEQAKYMMENSDNVLAEVLGRNAAVAAGNDGSIEGAIRTVKETLDAAGISTHGLTQKDSSGLSADNRVTPITLSQLIANATQSKTATSDLAETLPVAGGTGTLAARFEADDAKAAQGNARAKTGTLLKVNSLTGYTTTSQGRLLAYSFVVNDVTDAKAATNTLDASVAALSEL</sequence>
<keyword evidence="5" id="KW-0645">Protease</keyword>
<evidence type="ECO:0000313" key="6">
    <source>
        <dbReference type="Proteomes" id="UP000462152"/>
    </source>
</evidence>
<keyword evidence="6" id="KW-1185">Reference proteome</keyword>
<evidence type="ECO:0000256" key="3">
    <source>
        <dbReference type="SAM" id="MobiDB-lite"/>
    </source>
</evidence>
<dbReference type="PANTHER" id="PTHR30023">
    <property type="entry name" value="D-ALANYL-D-ALANINE CARBOXYPEPTIDASE"/>
    <property type="match status" value="1"/>
</dbReference>
<dbReference type="PRINTS" id="PR00922">
    <property type="entry name" value="DADACBPTASE3"/>
</dbReference>
<dbReference type="GO" id="GO:0000270">
    <property type="term" value="P:peptidoglycan metabolic process"/>
    <property type="evidence" value="ECO:0007669"/>
    <property type="project" value="TreeGrafter"/>
</dbReference>
<dbReference type="InterPro" id="IPR000667">
    <property type="entry name" value="Peptidase_S13"/>
</dbReference>
<dbReference type="GO" id="GO:0006508">
    <property type="term" value="P:proteolysis"/>
    <property type="evidence" value="ECO:0007669"/>
    <property type="project" value="InterPro"/>
</dbReference>
<keyword evidence="2 5" id="KW-0378">Hydrolase</keyword>
<protein>
    <submittedName>
        <fullName evidence="5">D-alanyl-D-alanine carboxypeptidase/D-alanyl-D-alanine-endopeptidase</fullName>
        <ecNumber evidence="5">3.4.16.4</ecNumber>
    </submittedName>
</protein>
<gene>
    <name evidence="5" type="primary">dacB</name>
    <name evidence="5" type="ORF">GMA10_04300</name>
</gene>
<evidence type="ECO:0000256" key="4">
    <source>
        <dbReference type="SAM" id="Phobius"/>
    </source>
</evidence>
<feature type="compositionally biased region" description="Basic and acidic residues" evidence="3">
    <location>
        <begin position="7"/>
        <end position="22"/>
    </location>
</feature>
<dbReference type="InterPro" id="IPR012338">
    <property type="entry name" value="Beta-lactam/transpept-like"/>
</dbReference>
<feature type="region of interest" description="Disordered" evidence="3">
    <location>
        <begin position="1"/>
        <end position="26"/>
    </location>
</feature>
<feature type="compositionally biased region" description="Low complexity" evidence="3">
    <location>
        <begin position="291"/>
        <end position="304"/>
    </location>
</feature>
<dbReference type="Gene3D" id="3.40.710.10">
    <property type="entry name" value="DD-peptidase/beta-lactamase superfamily"/>
    <property type="match status" value="2"/>
</dbReference>
<accession>A0A7K1LH63</accession>
<name>A0A7K1LH63_9MICC</name>
<keyword evidence="4" id="KW-1133">Transmembrane helix</keyword>
<comment type="similarity">
    <text evidence="1">Belongs to the peptidase S13 family.</text>
</comment>
<dbReference type="AlphaFoldDB" id="A0A7K1LH63"/>
<keyword evidence="5" id="KW-0121">Carboxypeptidase</keyword>
<organism evidence="5 6">
    <name type="scientific">Rothia koreensis</name>
    <dbReference type="NCBI Taxonomy" id="592378"/>
    <lineage>
        <taxon>Bacteria</taxon>
        <taxon>Bacillati</taxon>
        <taxon>Actinomycetota</taxon>
        <taxon>Actinomycetes</taxon>
        <taxon>Micrococcales</taxon>
        <taxon>Micrococcaceae</taxon>
        <taxon>Rothia</taxon>
    </lineage>
</organism>
<dbReference type="RefSeq" id="WP_129315664.1">
    <property type="nucleotide sequence ID" value="NZ_NOIQ01000010.1"/>
</dbReference>
<dbReference type="OrthoDB" id="56883at2"/>
<feature type="transmembrane region" description="Helical" evidence="4">
    <location>
        <begin position="28"/>
        <end position="48"/>
    </location>
</feature>
<comment type="caution">
    <text evidence="5">The sequence shown here is derived from an EMBL/GenBank/DDBJ whole genome shotgun (WGS) entry which is preliminary data.</text>
</comment>
<keyword evidence="4" id="KW-0812">Transmembrane</keyword>